<evidence type="ECO:0000256" key="1">
    <source>
        <dbReference type="SAM" id="Phobius"/>
    </source>
</evidence>
<dbReference type="Pfam" id="PF07963">
    <property type="entry name" value="N_methyl"/>
    <property type="match status" value="1"/>
</dbReference>
<dbReference type="AlphaFoldDB" id="A0A1M6KCZ9"/>
<sequence length="137" mass="14816">MSRALLPPIDGPQSGFTIIEVLIALAVVAVCIVAIGSVMSTNARGVRSLEQHVELMQAARNAMITQIPPRNEIGPGVLSGELNNHQWQIDIGPLGEGWVVPDADVRWIPQLVKIHVQSPGGGALDLQTIRLMHRPRQ</sequence>
<dbReference type="EMBL" id="LT670844">
    <property type="protein sequence ID" value="SHJ56782.1"/>
    <property type="molecule type" value="Genomic_DNA"/>
</dbReference>
<organism evidence="2 3">
    <name type="scientific">Bradyrhizobium lablabi</name>
    <dbReference type="NCBI Taxonomy" id="722472"/>
    <lineage>
        <taxon>Bacteria</taxon>
        <taxon>Pseudomonadati</taxon>
        <taxon>Pseudomonadota</taxon>
        <taxon>Alphaproteobacteria</taxon>
        <taxon>Hyphomicrobiales</taxon>
        <taxon>Nitrobacteraceae</taxon>
        <taxon>Bradyrhizobium</taxon>
    </lineage>
</organism>
<dbReference type="InterPro" id="IPR012902">
    <property type="entry name" value="N_methyl_site"/>
</dbReference>
<name>A0A1M6KCZ9_9BRAD</name>
<feature type="transmembrane region" description="Helical" evidence="1">
    <location>
        <begin position="15"/>
        <end position="39"/>
    </location>
</feature>
<evidence type="ECO:0000313" key="2">
    <source>
        <dbReference type="EMBL" id="SHJ56782.1"/>
    </source>
</evidence>
<keyword evidence="1" id="KW-0812">Transmembrane</keyword>
<dbReference type="Proteomes" id="UP000189935">
    <property type="component" value="Chromosome I"/>
</dbReference>
<proteinExistence type="predicted"/>
<evidence type="ECO:0000313" key="3">
    <source>
        <dbReference type="Proteomes" id="UP000189935"/>
    </source>
</evidence>
<reference evidence="2 3" key="1">
    <citation type="submission" date="2016-11" db="EMBL/GenBank/DDBJ databases">
        <authorList>
            <person name="Jaros S."/>
            <person name="Januszkiewicz K."/>
            <person name="Wedrychowicz H."/>
        </authorList>
    </citation>
    <scope>NUCLEOTIDE SEQUENCE [LARGE SCALE GENOMIC DNA]</scope>
    <source>
        <strain evidence="2 3">GAS499</strain>
    </source>
</reference>
<keyword evidence="1" id="KW-0472">Membrane</keyword>
<dbReference type="OrthoDB" id="8237719at2"/>
<protein>
    <submittedName>
        <fullName evidence="2">General secretion pathway protein I</fullName>
    </submittedName>
</protein>
<dbReference type="RefSeq" id="WP_079537125.1">
    <property type="nucleotide sequence ID" value="NZ_LT670844.1"/>
</dbReference>
<gene>
    <name evidence="2" type="ORF">SAMN05444159_0936</name>
</gene>
<keyword evidence="1" id="KW-1133">Transmembrane helix</keyword>
<accession>A0A1M6KCZ9</accession>
<dbReference type="NCBIfam" id="TIGR02532">
    <property type="entry name" value="IV_pilin_GFxxxE"/>
    <property type="match status" value="1"/>
</dbReference>